<feature type="region of interest" description="Disordered" evidence="1">
    <location>
        <begin position="455"/>
        <end position="515"/>
    </location>
</feature>
<dbReference type="OrthoDB" id="3013446at2759"/>
<dbReference type="EMBL" id="MU151072">
    <property type="protein sequence ID" value="KAF9452382.1"/>
    <property type="molecule type" value="Genomic_DNA"/>
</dbReference>
<feature type="compositionally biased region" description="Polar residues" evidence="1">
    <location>
        <begin position="849"/>
        <end position="858"/>
    </location>
</feature>
<keyword evidence="3" id="KW-1185">Reference proteome</keyword>
<feature type="compositionally biased region" description="Low complexity" evidence="1">
    <location>
        <begin position="170"/>
        <end position="187"/>
    </location>
</feature>
<feature type="compositionally biased region" description="Low complexity" evidence="1">
    <location>
        <begin position="85"/>
        <end position="102"/>
    </location>
</feature>
<feature type="region of interest" description="Disordered" evidence="1">
    <location>
        <begin position="651"/>
        <end position="983"/>
    </location>
</feature>
<proteinExistence type="predicted"/>
<feature type="compositionally biased region" description="Polar residues" evidence="1">
    <location>
        <begin position="53"/>
        <end position="63"/>
    </location>
</feature>
<feature type="compositionally biased region" description="Basic residues" evidence="1">
    <location>
        <begin position="465"/>
        <end position="477"/>
    </location>
</feature>
<feature type="region of interest" description="Disordered" evidence="1">
    <location>
        <begin position="597"/>
        <end position="635"/>
    </location>
</feature>
<dbReference type="AlphaFoldDB" id="A0A9P5XL20"/>
<organism evidence="2 3">
    <name type="scientific">Macrolepiota fuliginosa MF-IS2</name>
    <dbReference type="NCBI Taxonomy" id="1400762"/>
    <lineage>
        <taxon>Eukaryota</taxon>
        <taxon>Fungi</taxon>
        <taxon>Dikarya</taxon>
        <taxon>Basidiomycota</taxon>
        <taxon>Agaricomycotina</taxon>
        <taxon>Agaricomycetes</taxon>
        <taxon>Agaricomycetidae</taxon>
        <taxon>Agaricales</taxon>
        <taxon>Agaricineae</taxon>
        <taxon>Agaricaceae</taxon>
        <taxon>Macrolepiota</taxon>
    </lineage>
</organism>
<name>A0A9P5XL20_9AGAR</name>
<feature type="compositionally biased region" description="Basic and acidic residues" evidence="1">
    <location>
        <begin position="651"/>
        <end position="670"/>
    </location>
</feature>
<feature type="compositionally biased region" description="Low complexity" evidence="1">
    <location>
        <begin position="40"/>
        <end position="52"/>
    </location>
</feature>
<comment type="caution">
    <text evidence="2">The sequence shown here is derived from an EMBL/GenBank/DDBJ whole genome shotgun (WGS) entry which is preliminary data.</text>
</comment>
<feature type="compositionally biased region" description="Basic and acidic residues" evidence="1">
    <location>
        <begin position="935"/>
        <end position="944"/>
    </location>
</feature>
<reference evidence="2" key="1">
    <citation type="submission" date="2020-11" db="EMBL/GenBank/DDBJ databases">
        <authorList>
            <consortium name="DOE Joint Genome Institute"/>
            <person name="Ahrendt S."/>
            <person name="Riley R."/>
            <person name="Andreopoulos W."/>
            <person name="Labutti K."/>
            <person name="Pangilinan J."/>
            <person name="Ruiz-Duenas F.J."/>
            <person name="Barrasa J.M."/>
            <person name="Sanchez-Garcia M."/>
            <person name="Camarero S."/>
            <person name="Miyauchi S."/>
            <person name="Serrano A."/>
            <person name="Linde D."/>
            <person name="Babiker R."/>
            <person name="Drula E."/>
            <person name="Ayuso-Fernandez I."/>
            <person name="Pacheco R."/>
            <person name="Padilla G."/>
            <person name="Ferreira P."/>
            <person name="Barriuso J."/>
            <person name="Kellner H."/>
            <person name="Castanera R."/>
            <person name="Alfaro M."/>
            <person name="Ramirez L."/>
            <person name="Pisabarro A.G."/>
            <person name="Kuo A."/>
            <person name="Tritt A."/>
            <person name="Lipzen A."/>
            <person name="He G."/>
            <person name="Yan M."/>
            <person name="Ng V."/>
            <person name="Cullen D."/>
            <person name="Martin F."/>
            <person name="Rosso M.-N."/>
            <person name="Henrissat B."/>
            <person name="Hibbett D."/>
            <person name="Martinez A.T."/>
            <person name="Grigoriev I.V."/>
        </authorList>
    </citation>
    <scope>NUCLEOTIDE SEQUENCE</scope>
    <source>
        <strain evidence="2">MF-IS2</strain>
    </source>
</reference>
<feature type="compositionally biased region" description="Polar residues" evidence="1">
    <location>
        <begin position="696"/>
        <end position="717"/>
    </location>
</feature>
<evidence type="ECO:0000256" key="1">
    <source>
        <dbReference type="SAM" id="MobiDB-lite"/>
    </source>
</evidence>
<gene>
    <name evidence="2" type="ORF">P691DRAFT_236865</name>
</gene>
<feature type="region of interest" description="Disordered" evidence="1">
    <location>
        <begin position="143"/>
        <end position="227"/>
    </location>
</feature>
<evidence type="ECO:0000313" key="3">
    <source>
        <dbReference type="Proteomes" id="UP000807342"/>
    </source>
</evidence>
<sequence>MAATYHVSRNDLTPAVHASIYPQPLMTDLNLRDNRYPTISSSQSRRSARQSAMLQDQISQPARDTSVEDPSPPYRRGSDATNGPSVRSASEQQPSSSSQVQSLGWTSQGMLSVPSHSPEPSRGSLSYALPSGAARRVVERYSLDDASENQPPTGSAETRQTGVDSNNQAPRSRSGTPQPTRPPSTSQDRSQSLLPSTPRHPSLPVAGIGSSSPSGTSSGQFPPIMPLAASPSYNPPVAPRNRAYPQQPTYITPANSANPVYSPQQPPQLQQPREEVCVECAMRDQEMADVDVTSPGAWERDSDAAFEELKQRELDDEANGIVNNDLSRPRIRGGRLTEQNLRLWLSINPKEPAARQQTVTKYVRAQRALLKEEALARTQAMQEAKRLDNKVRDAYTQLRGSAYDLGNHAAISDDTGGVRIKPPKSASPAVHTHHRTQSREITLLENGMIVEHVDVRKEEREAKERKRKEERRARKSSRSSAMEVTSIISANSNGRHTENGASLRPHSRYSQSSSARPISILTAPHERPDLPRAYSQASFSDVHSLGSGSPRRRFFGFRNLSAGWRSQDSLAPSAMTGGSMIDMHVALQRESSRSTRYFSGTPVDLNSPRRSQIWPPESELDTPTPTISKAKIDGGKKTRAITKLWRKMTGHKDDNVVNSDEPHNRERVDDDLPLAPPPPLSYLVDRGSPEMAVTGGRQNSSLSISSTPPKFGLSSSDAVEIRIAPGGRFDDADEPQDDGLPKGPESAKVLHPAISVPDMRPRSGIRSLSPVPPLPAVGPHHLQAISLASREKSLPPIPPGEDPAPPLRVADRPRTVYTYDPRPLPPGTGPAHDFLPPNAPFRSGDIRRQSFSGLSSRPNLLPQPIHINGKSATYDPRRSFSPGYDEFGSSRQSLGRIDNIQGPLPPLPRSPAPLSKESKRKSKFGLSSLLGKKNKSQDLSHEKSAFLFPTTPDGPEEWSANYATANSRNSGLSMGSPGQFNPRMSITSKKALEELVSQDSEFVAYRYPSNDQRLDLFR</sequence>
<feature type="compositionally biased region" description="Basic and acidic residues" evidence="1">
    <location>
        <begin position="455"/>
        <end position="464"/>
    </location>
</feature>
<feature type="compositionally biased region" description="Low complexity" evidence="1">
    <location>
        <begin position="207"/>
        <end position="219"/>
    </location>
</feature>
<feature type="compositionally biased region" description="Polar residues" evidence="1">
    <location>
        <begin position="148"/>
        <end position="169"/>
    </location>
</feature>
<feature type="region of interest" description="Disordered" evidence="1">
    <location>
        <begin position="36"/>
        <end position="128"/>
    </location>
</feature>
<dbReference type="Proteomes" id="UP000807342">
    <property type="component" value="Unassembled WGS sequence"/>
</dbReference>
<protein>
    <submittedName>
        <fullName evidence="2">Uncharacterized protein</fullName>
    </submittedName>
</protein>
<feature type="region of interest" description="Disordered" evidence="1">
    <location>
        <begin position="415"/>
        <end position="439"/>
    </location>
</feature>
<feature type="compositionally biased region" description="Polar residues" evidence="1">
    <location>
        <begin position="961"/>
        <end position="983"/>
    </location>
</feature>
<evidence type="ECO:0000313" key="2">
    <source>
        <dbReference type="EMBL" id="KAF9452382.1"/>
    </source>
</evidence>
<feature type="compositionally biased region" description="Pro residues" evidence="1">
    <location>
        <begin position="795"/>
        <end position="806"/>
    </location>
</feature>
<feature type="compositionally biased region" description="Polar residues" evidence="1">
    <location>
        <begin position="482"/>
        <end position="494"/>
    </location>
</feature>
<accession>A0A9P5XL20</accession>